<dbReference type="EMBL" id="JAHZIJ010000003">
    <property type="protein sequence ID" value="MBW7474551.1"/>
    <property type="molecule type" value="Genomic_DNA"/>
</dbReference>
<dbReference type="PROSITE" id="PS50966">
    <property type="entry name" value="ZF_SWIM"/>
    <property type="match status" value="1"/>
</dbReference>
<dbReference type="Pfam" id="PF04434">
    <property type="entry name" value="SWIM"/>
    <property type="match status" value="1"/>
</dbReference>
<dbReference type="InterPro" id="IPR007527">
    <property type="entry name" value="Znf_SWIM"/>
</dbReference>
<evidence type="ECO:0000313" key="3">
    <source>
        <dbReference type="EMBL" id="MBW7474551.1"/>
    </source>
</evidence>
<dbReference type="RefSeq" id="WP_219871780.1">
    <property type="nucleotide sequence ID" value="NZ_JAHZIJ010000003.1"/>
</dbReference>
<reference evidence="3 4" key="1">
    <citation type="submission" date="2021-07" db="EMBL/GenBank/DDBJ databases">
        <title>Paenibacillus radiodurans sp. nov., isolated from the southeastern edge of Tengger Desert.</title>
        <authorList>
            <person name="Zhang G."/>
        </authorList>
    </citation>
    <scope>NUCLEOTIDE SEQUENCE [LARGE SCALE GENOMIC DNA]</scope>
    <source>
        <strain evidence="3 4">DT7-4</strain>
    </source>
</reference>
<sequence>MDFIELHEDMRVKMEGELAAAMPLHLIERGWDYYRRDKVHSVEVMEDGSAIYGTVRGSDFYAVTLDGDDFSYSTCTCPYNGYCKHMAAVFFAYYHYAPDLSADEIYNWLLNGGELVTQREVIGNSARRGGEAEGRDGRDVHVDRMNPGGWLEEMERLHGASWKLCRHSLHPLQAVLSALKGLSKTWDEGLRRIHWMHAILFVIEQAEKAYSMIDSYSRYYYEMAYARMTEPWLTHYFELAADLKPSEMTDNEHEAVQSLLAMFHDRDMDREMQLHRWEMMYFALWSRLIDNSEWRAGEEAWLTAQMEAAKDAGRQSFFFPMAMAYLAFADGRDEAAIGLLGETVFNRTVLLACDCAFQRLEESDWDRLESWITYLFGGLSIERKSRAFGPFLSMCRIADERQPDNPKWQQYLISFLPHSYSALTDHWKQRQQYEQWTDLQLLLGIEPEDLDVGDVRELAKVAPQSLIPLYHQSIDTAIRSRNRQGYRHAVKQMKKLERLYRAEKQLHKWSLYVDGIVRKHHRLRALQEELWRGKIIT</sequence>
<organism evidence="3 4">
    <name type="scientific">Paenibacillus oenotherae</name>
    <dbReference type="NCBI Taxonomy" id="1435645"/>
    <lineage>
        <taxon>Bacteria</taxon>
        <taxon>Bacillati</taxon>
        <taxon>Bacillota</taxon>
        <taxon>Bacilli</taxon>
        <taxon>Bacillales</taxon>
        <taxon>Paenibacillaceae</taxon>
        <taxon>Paenibacillus</taxon>
    </lineage>
</organism>
<evidence type="ECO:0000313" key="4">
    <source>
        <dbReference type="Proteomes" id="UP000812277"/>
    </source>
</evidence>
<gene>
    <name evidence="3" type="ORF">K0T92_07320</name>
</gene>
<evidence type="ECO:0000256" key="1">
    <source>
        <dbReference type="PROSITE-ProRule" id="PRU00325"/>
    </source>
</evidence>
<name>A0ABS7D404_9BACL</name>
<protein>
    <submittedName>
        <fullName evidence="3">SWIM zinc finger family protein</fullName>
    </submittedName>
</protein>
<evidence type="ECO:0000259" key="2">
    <source>
        <dbReference type="PROSITE" id="PS50966"/>
    </source>
</evidence>
<accession>A0ABS7D404</accession>
<keyword evidence="1" id="KW-0862">Zinc</keyword>
<comment type="caution">
    <text evidence="3">The sequence shown here is derived from an EMBL/GenBank/DDBJ whole genome shotgun (WGS) entry which is preliminary data.</text>
</comment>
<keyword evidence="4" id="KW-1185">Reference proteome</keyword>
<proteinExistence type="predicted"/>
<keyword evidence="1" id="KW-0479">Metal-binding</keyword>
<keyword evidence="1" id="KW-0863">Zinc-finger</keyword>
<feature type="domain" description="SWIM-type" evidence="2">
    <location>
        <begin position="61"/>
        <end position="94"/>
    </location>
</feature>
<dbReference type="Proteomes" id="UP000812277">
    <property type="component" value="Unassembled WGS sequence"/>
</dbReference>